<reference evidence="17" key="1">
    <citation type="journal article" date="2019" name="Int. J. Syst. Evol. Microbiol.">
        <title>The Global Catalogue of Microorganisms (GCM) 10K type strain sequencing project: providing services to taxonomists for standard genome sequencing and annotation.</title>
        <authorList>
            <consortium name="The Broad Institute Genomics Platform"/>
            <consortium name="The Broad Institute Genome Sequencing Center for Infectious Disease"/>
            <person name="Wu L."/>
            <person name="Ma J."/>
        </authorList>
    </citation>
    <scope>NUCLEOTIDE SEQUENCE [LARGE SCALE GENOMIC DNA]</scope>
    <source>
        <strain evidence="17">JCM 17458</strain>
    </source>
</reference>
<evidence type="ECO:0000256" key="14">
    <source>
        <dbReference type="PIRNR" id="PIRNR004491"/>
    </source>
</evidence>
<protein>
    <recommendedName>
        <fullName evidence="14">Riboflavin biosynthesis protein</fullName>
    </recommendedName>
    <domain>
        <recommendedName>
            <fullName evidence="14">Riboflavin kinase</fullName>
            <ecNumber evidence="14">2.7.1.26</ecNumber>
        </recommendedName>
        <alternativeName>
            <fullName evidence="14">Flavokinase</fullName>
        </alternativeName>
    </domain>
    <domain>
        <recommendedName>
            <fullName evidence="14">FMN adenylyltransferase</fullName>
            <ecNumber evidence="14">2.7.7.2</ecNumber>
        </recommendedName>
        <alternativeName>
            <fullName evidence="14">FAD pyrophosphorylase</fullName>
        </alternativeName>
        <alternativeName>
            <fullName evidence="14">FAD synthase</fullName>
        </alternativeName>
    </domain>
</protein>
<keyword evidence="6 14" id="KW-0548">Nucleotidyltransferase</keyword>
<evidence type="ECO:0000256" key="12">
    <source>
        <dbReference type="ARBA" id="ARBA00047880"/>
    </source>
</evidence>
<comment type="pathway">
    <text evidence="1 14">Cofactor biosynthesis; FAD biosynthesis; FAD from FMN: step 1/1.</text>
</comment>
<name>A0ABP8EM71_9MICO</name>
<comment type="caution">
    <text evidence="16">The sequence shown here is derived from an EMBL/GenBank/DDBJ whole genome shotgun (WGS) entry which is preliminary data.</text>
</comment>
<comment type="catalytic activity">
    <reaction evidence="12 14">
        <text>riboflavin + ATP = FMN + ADP + H(+)</text>
        <dbReference type="Rhea" id="RHEA:14357"/>
        <dbReference type="ChEBI" id="CHEBI:15378"/>
        <dbReference type="ChEBI" id="CHEBI:30616"/>
        <dbReference type="ChEBI" id="CHEBI:57986"/>
        <dbReference type="ChEBI" id="CHEBI:58210"/>
        <dbReference type="ChEBI" id="CHEBI:456216"/>
        <dbReference type="EC" id="2.7.1.26"/>
    </reaction>
</comment>
<dbReference type="EC" id="2.7.1.26" evidence="14"/>
<dbReference type="SMART" id="SM00904">
    <property type="entry name" value="Flavokinase"/>
    <property type="match status" value="1"/>
</dbReference>
<evidence type="ECO:0000256" key="5">
    <source>
        <dbReference type="ARBA" id="ARBA00022679"/>
    </source>
</evidence>
<accession>A0ABP8EM71</accession>
<evidence type="ECO:0000256" key="8">
    <source>
        <dbReference type="ARBA" id="ARBA00022777"/>
    </source>
</evidence>
<keyword evidence="5 14" id="KW-0808">Transferase</keyword>
<dbReference type="PIRSF" id="PIRSF004491">
    <property type="entry name" value="FAD_Synth"/>
    <property type="match status" value="1"/>
</dbReference>
<dbReference type="Gene3D" id="3.40.50.620">
    <property type="entry name" value="HUPs"/>
    <property type="match status" value="1"/>
</dbReference>
<keyword evidence="10 14" id="KW-0067">ATP-binding</keyword>
<dbReference type="InterPro" id="IPR015865">
    <property type="entry name" value="Riboflavin_kinase_bac/euk"/>
</dbReference>
<evidence type="ECO:0000256" key="3">
    <source>
        <dbReference type="ARBA" id="ARBA00022630"/>
    </source>
</evidence>
<sequence length="311" mass="33684">MEIFWELDRIPPEFGPTAVTLGNFDGVHRGHREVLGELAQLARRRSLRSLAVTFDPHPRSVHQPDSPVELITGLTDRLARMAETGIDAVLVQHYTLDFAEQSAEEFVLDYLMGGLGAQLIAVGHDVRFGKDNSGSLETLLTLGRSAGFEVVTIDDVGVRCRYSSTAVRSHLGRGDVAAAADMLGTAHTVRGTVVHGDARGREMGFPTANLGGTMEGLIPADGVYAGWAAFDADPERFPAAISIGTNPTFHGDERRVEAHLIDVEFGSLNAYDSTMTLEFIGRIRGQETYAGMDELIAQMHLDVDRARAVLG</sequence>
<dbReference type="NCBIfam" id="NF004160">
    <property type="entry name" value="PRK05627.1-3"/>
    <property type="match status" value="1"/>
</dbReference>
<dbReference type="GO" id="GO:0016301">
    <property type="term" value="F:kinase activity"/>
    <property type="evidence" value="ECO:0007669"/>
    <property type="project" value="UniProtKB-KW"/>
</dbReference>
<dbReference type="InterPro" id="IPR014729">
    <property type="entry name" value="Rossmann-like_a/b/a_fold"/>
</dbReference>
<dbReference type="EMBL" id="BAABAZ010000006">
    <property type="protein sequence ID" value="GAA4284985.1"/>
    <property type="molecule type" value="Genomic_DNA"/>
</dbReference>
<feature type="domain" description="Riboflavin kinase" evidence="15">
    <location>
        <begin position="182"/>
        <end position="311"/>
    </location>
</feature>
<comment type="pathway">
    <text evidence="2 14">Cofactor biosynthesis; FMN biosynthesis; FMN from riboflavin (ATP route): step 1/1.</text>
</comment>
<dbReference type="Gene3D" id="2.40.30.30">
    <property type="entry name" value="Riboflavin kinase-like"/>
    <property type="match status" value="1"/>
</dbReference>
<evidence type="ECO:0000256" key="13">
    <source>
        <dbReference type="ARBA" id="ARBA00049494"/>
    </source>
</evidence>
<dbReference type="PANTHER" id="PTHR22749:SF6">
    <property type="entry name" value="RIBOFLAVIN KINASE"/>
    <property type="match status" value="1"/>
</dbReference>
<evidence type="ECO:0000256" key="11">
    <source>
        <dbReference type="ARBA" id="ARBA00023268"/>
    </source>
</evidence>
<dbReference type="RefSeq" id="WP_236862946.1">
    <property type="nucleotide sequence ID" value="NZ_BAABAZ010000006.1"/>
</dbReference>
<evidence type="ECO:0000256" key="6">
    <source>
        <dbReference type="ARBA" id="ARBA00022695"/>
    </source>
</evidence>
<keyword evidence="17" id="KW-1185">Reference proteome</keyword>
<gene>
    <name evidence="16" type="ORF">GCM10022261_25160</name>
</gene>
<dbReference type="EC" id="2.7.7.2" evidence="14"/>
<proteinExistence type="inferred from homology"/>
<dbReference type="NCBIfam" id="TIGR00083">
    <property type="entry name" value="ribF"/>
    <property type="match status" value="1"/>
</dbReference>
<comment type="similarity">
    <text evidence="14">Belongs to the ribF family.</text>
</comment>
<keyword evidence="4 14" id="KW-0288">FMN</keyword>
<keyword evidence="7 14" id="KW-0547">Nucleotide-binding</keyword>
<evidence type="ECO:0000256" key="4">
    <source>
        <dbReference type="ARBA" id="ARBA00022643"/>
    </source>
</evidence>
<evidence type="ECO:0000256" key="9">
    <source>
        <dbReference type="ARBA" id="ARBA00022827"/>
    </source>
</evidence>
<dbReference type="PANTHER" id="PTHR22749">
    <property type="entry name" value="RIBOFLAVIN KINASE/FMN ADENYLYLTRANSFERASE"/>
    <property type="match status" value="1"/>
</dbReference>
<comment type="catalytic activity">
    <reaction evidence="13 14">
        <text>FMN + ATP + H(+) = FAD + diphosphate</text>
        <dbReference type="Rhea" id="RHEA:17237"/>
        <dbReference type="ChEBI" id="CHEBI:15378"/>
        <dbReference type="ChEBI" id="CHEBI:30616"/>
        <dbReference type="ChEBI" id="CHEBI:33019"/>
        <dbReference type="ChEBI" id="CHEBI:57692"/>
        <dbReference type="ChEBI" id="CHEBI:58210"/>
        <dbReference type="EC" id="2.7.7.2"/>
    </reaction>
</comment>
<evidence type="ECO:0000256" key="10">
    <source>
        <dbReference type="ARBA" id="ARBA00022840"/>
    </source>
</evidence>
<dbReference type="Pfam" id="PF01687">
    <property type="entry name" value="Flavokinase"/>
    <property type="match status" value="1"/>
</dbReference>
<dbReference type="SUPFAM" id="SSF52374">
    <property type="entry name" value="Nucleotidylyl transferase"/>
    <property type="match status" value="1"/>
</dbReference>
<evidence type="ECO:0000313" key="16">
    <source>
        <dbReference type="EMBL" id="GAA4284985.1"/>
    </source>
</evidence>
<evidence type="ECO:0000259" key="15">
    <source>
        <dbReference type="SMART" id="SM00904"/>
    </source>
</evidence>
<keyword evidence="8 14" id="KW-0418">Kinase</keyword>
<dbReference type="Pfam" id="PF06574">
    <property type="entry name" value="FAD_syn"/>
    <property type="match status" value="1"/>
</dbReference>
<dbReference type="SUPFAM" id="SSF82114">
    <property type="entry name" value="Riboflavin kinase-like"/>
    <property type="match status" value="1"/>
</dbReference>
<dbReference type="CDD" id="cd02064">
    <property type="entry name" value="FAD_synthetase_N"/>
    <property type="match status" value="1"/>
</dbReference>
<evidence type="ECO:0000313" key="17">
    <source>
        <dbReference type="Proteomes" id="UP001501586"/>
    </source>
</evidence>
<keyword evidence="11" id="KW-0511">Multifunctional enzyme</keyword>
<evidence type="ECO:0000256" key="2">
    <source>
        <dbReference type="ARBA" id="ARBA00005201"/>
    </source>
</evidence>
<dbReference type="InterPro" id="IPR023465">
    <property type="entry name" value="Riboflavin_kinase_dom_sf"/>
</dbReference>
<dbReference type="Proteomes" id="UP001501586">
    <property type="component" value="Unassembled WGS sequence"/>
</dbReference>
<evidence type="ECO:0000256" key="1">
    <source>
        <dbReference type="ARBA" id="ARBA00004726"/>
    </source>
</evidence>
<evidence type="ECO:0000256" key="7">
    <source>
        <dbReference type="ARBA" id="ARBA00022741"/>
    </source>
</evidence>
<organism evidence="16 17">
    <name type="scientific">Brevibacterium daeguense</name>
    <dbReference type="NCBI Taxonomy" id="909936"/>
    <lineage>
        <taxon>Bacteria</taxon>
        <taxon>Bacillati</taxon>
        <taxon>Actinomycetota</taxon>
        <taxon>Actinomycetes</taxon>
        <taxon>Micrococcales</taxon>
        <taxon>Brevibacteriaceae</taxon>
        <taxon>Brevibacterium</taxon>
    </lineage>
</organism>
<dbReference type="InterPro" id="IPR023468">
    <property type="entry name" value="Riboflavin_kinase"/>
</dbReference>
<keyword evidence="9 14" id="KW-0274">FAD</keyword>
<dbReference type="InterPro" id="IPR015864">
    <property type="entry name" value="FAD_synthase"/>
</dbReference>
<dbReference type="InterPro" id="IPR002606">
    <property type="entry name" value="Riboflavin_kinase_bac"/>
</dbReference>
<keyword evidence="3 14" id="KW-0285">Flavoprotein</keyword>